<comment type="caution">
    <text evidence="1">The sequence shown here is derived from an EMBL/GenBank/DDBJ whole genome shotgun (WGS) entry which is preliminary data.</text>
</comment>
<dbReference type="RefSeq" id="WP_160846337.1">
    <property type="nucleotide sequence ID" value="NZ_WVHT01000014.1"/>
</dbReference>
<dbReference type="Gene3D" id="1.20.120.450">
    <property type="entry name" value="dinb family like domain"/>
    <property type="match status" value="1"/>
</dbReference>
<evidence type="ECO:0000313" key="1">
    <source>
        <dbReference type="EMBL" id="MXV53160.1"/>
    </source>
</evidence>
<name>A0A7K1YFG4_9SPHI</name>
<accession>A0A7K1YFG4</accession>
<dbReference type="AlphaFoldDB" id="A0A7K1YFG4"/>
<dbReference type="EMBL" id="WVHT01000014">
    <property type="protein sequence ID" value="MXV53160.1"/>
    <property type="molecule type" value="Genomic_DNA"/>
</dbReference>
<sequence>MTRNKFIANRLREVLLNGRWIANTNYKEQLLNVTWEQAIQKIGSLNTIAALTYHINYYLAGLLNVFNRGILEIRDQYSFDLPAIKSEEDWKELVNEFLTNSEKFASQIEEMPDSKLDEIFIDEKYGTYLRNIEGVVEHSYYHLGQISLIRKMILEVESKTGLS</sequence>
<reference evidence="1 2" key="1">
    <citation type="submission" date="2019-11" db="EMBL/GenBank/DDBJ databases">
        <title>Pedobacter sp. HMF7647 Genome sequencing and assembly.</title>
        <authorList>
            <person name="Kang H."/>
            <person name="Kim H."/>
            <person name="Joh K."/>
        </authorList>
    </citation>
    <scope>NUCLEOTIDE SEQUENCE [LARGE SCALE GENOMIC DNA]</scope>
    <source>
        <strain evidence="1 2">HMF7647</strain>
    </source>
</reference>
<protein>
    <submittedName>
        <fullName evidence="1">DUF1572 domain-containing protein</fullName>
    </submittedName>
</protein>
<dbReference type="SUPFAM" id="SSF109854">
    <property type="entry name" value="DinB/YfiT-like putative metalloenzymes"/>
    <property type="match status" value="1"/>
</dbReference>
<keyword evidence="2" id="KW-1185">Reference proteome</keyword>
<evidence type="ECO:0000313" key="2">
    <source>
        <dbReference type="Proteomes" id="UP000466586"/>
    </source>
</evidence>
<proteinExistence type="predicted"/>
<dbReference type="Proteomes" id="UP000466586">
    <property type="component" value="Unassembled WGS sequence"/>
</dbReference>
<gene>
    <name evidence="1" type="ORF">GS399_19515</name>
</gene>
<dbReference type="InterPro" id="IPR034660">
    <property type="entry name" value="DinB/YfiT-like"/>
</dbReference>
<organism evidence="1 2">
    <name type="scientific">Hufsiella arboris</name>
    <dbReference type="NCBI Taxonomy" id="2695275"/>
    <lineage>
        <taxon>Bacteria</taxon>
        <taxon>Pseudomonadati</taxon>
        <taxon>Bacteroidota</taxon>
        <taxon>Sphingobacteriia</taxon>
        <taxon>Sphingobacteriales</taxon>
        <taxon>Sphingobacteriaceae</taxon>
        <taxon>Hufsiella</taxon>
    </lineage>
</organism>